<gene>
    <name evidence="1" type="ORF">BV25DRAFT_1910773</name>
</gene>
<evidence type="ECO:0000313" key="2">
    <source>
        <dbReference type="Proteomes" id="UP000814140"/>
    </source>
</evidence>
<sequence length="355" mass="38409">MASTAEQGLRAVSTLERRPASHFIASDEDEKPTLSGTEYNIDSGDGDEALKLVGKERRSGFSEEDNLRLRRNWVSGYCRYALPFTSLQLCAQNGLTSVFGGFAAYGISFYDDQRTPPYKICYLLLGGLAILVGICVLLCMPDSPVHAQLLSQDERIAALERVRDDQSGTENKTLKKEQVKEALTDVRTWLIALSTLLISIPNGGMSNFGSQTVKSFGYTTRQTLILGTPGGLITAVTTLLCGWYSDKKGERMIPIVIAIFPTIVGMALMIGLNGHHGAKGLLLSGVYFTGTYGSTLSTVYAWNASNTSGHTRKITINAMTLAMFGVGNIVGTEIFIPKDAPAYIPGKIAIMVLLT</sequence>
<reference evidence="1" key="1">
    <citation type="submission" date="2021-03" db="EMBL/GenBank/DDBJ databases">
        <authorList>
            <consortium name="DOE Joint Genome Institute"/>
            <person name="Ahrendt S."/>
            <person name="Looney B.P."/>
            <person name="Miyauchi S."/>
            <person name="Morin E."/>
            <person name="Drula E."/>
            <person name="Courty P.E."/>
            <person name="Chicoki N."/>
            <person name="Fauchery L."/>
            <person name="Kohler A."/>
            <person name="Kuo A."/>
            <person name="Labutti K."/>
            <person name="Pangilinan J."/>
            <person name="Lipzen A."/>
            <person name="Riley R."/>
            <person name="Andreopoulos W."/>
            <person name="He G."/>
            <person name="Johnson J."/>
            <person name="Barry K.W."/>
            <person name="Grigoriev I.V."/>
            <person name="Nagy L."/>
            <person name="Hibbett D."/>
            <person name="Henrissat B."/>
            <person name="Matheny P.B."/>
            <person name="Labbe J."/>
            <person name="Martin F."/>
        </authorList>
    </citation>
    <scope>NUCLEOTIDE SEQUENCE</scope>
    <source>
        <strain evidence="1">HHB10654</strain>
    </source>
</reference>
<evidence type="ECO:0000313" key="1">
    <source>
        <dbReference type="EMBL" id="KAI0069066.1"/>
    </source>
</evidence>
<name>A0ACB8TL26_9AGAM</name>
<proteinExistence type="predicted"/>
<comment type="caution">
    <text evidence="1">The sequence shown here is derived from an EMBL/GenBank/DDBJ whole genome shotgun (WGS) entry which is preliminary data.</text>
</comment>
<organism evidence="1 2">
    <name type="scientific">Artomyces pyxidatus</name>
    <dbReference type="NCBI Taxonomy" id="48021"/>
    <lineage>
        <taxon>Eukaryota</taxon>
        <taxon>Fungi</taxon>
        <taxon>Dikarya</taxon>
        <taxon>Basidiomycota</taxon>
        <taxon>Agaricomycotina</taxon>
        <taxon>Agaricomycetes</taxon>
        <taxon>Russulales</taxon>
        <taxon>Auriscalpiaceae</taxon>
        <taxon>Artomyces</taxon>
    </lineage>
</organism>
<dbReference type="EMBL" id="MU277187">
    <property type="protein sequence ID" value="KAI0069066.1"/>
    <property type="molecule type" value="Genomic_DNA"/>
</dbReference>
<accession>A0ACB8TL26</accession>
<dbReference type="Proteomes" id="UP000814140">
    <property type="component" value="Unassembled WGS sequence"/>
</dbReference>
<protein>
    <submittedName>
        <fullName evidence="1">MFS general substrate transporter</fullName>
    </submittedName>
</protein>
<reference evidence="1" key="2">
    <citation type="journal article" date="2022" name="New Phytol.">
        <title>Evolutionary transition to the ectomycorrhizal habit in the genomes of a hyperdiverse lineage of mushroom-forming fungi.</title>
        <authorList>
            <person name="Looney B."/>
            <person name="Miyauchi S."/>
            <person name="Morin E."/>
            <person name="Drula E."/>
            <person name="Courty P.E."/>
            <person name="Kohler A."/>
            <person name="Kuo A."/>
            <person name="LaButti K."/>
            <person name="Pangilinan J."/>
            <person name="Lipzen A."/>
            <person name="Riley R."/>
            <person name="Andreopoulos W."/>
            <person name="He G."/>
            <person name="Johnson J."/>
            <person name="Nolan M."/>
            <person name="Tritt A."/>
            <person name="Barry K.W."/>
            <person name="Grigoriev I.V."/>
            <person name="Nagy L.G."/>
            <person name="Hibbett D."/>
            <person name="Henrissat B."/>
            <person name="Matheny P.B."/>
            <person name="Labbe J."/>
            <person name="Martin F.M."/>
        </authorList>
    </citation>
    <scope>NUCLEOTIDE SEQUENCE</scope>
    <source>
        <strain evidence="1">HHB10654</strain>
    </source>
</reference>
<keyword evidence="2" id="KW-1185">Reference proteome</keyword>